<reference evidence="5" key="1">
    <citation type="submission" date="2018-12" db="EMBL/GenBank/DDBJ databases">
        <title>Tengunoibacter tsumagoiensis gen. nov., sp. nov., Dictyobacter kobayashii sp. nov., D. alpinus sp. nov., and D. joshuensis sp. nov. and description of Dictyobacteraceae fam. nov. within the order Ktedonobacterales isolated from Tengu-no-mugimeshi.</title>
        <authorList>
            <person name="Wang C.M."/>
            <person name="Zheng Y."/>
            <person name="Sakai Y."/>
            <person name="Toyoda A."/>
            <person name="Minakuchi Y."/>
            <person name="Abe K."/>
            <person name="Yokota A."/>
            <person name="Yabe S."/>
        </authorList>
    </citation>
    <scope>NUCLEOTIDE SEQUENCE [LARGE SCALE GENOMIC DNA]</scope>
    <source>
        <strain evidence="5">Uno3</strain>
    </source>
</reference>
<protein>
    <submittedName>
        <fullName evidence="4">N-acetyltransferase</fullName>
    </submittedName>
</protein>
<gene>
    <name evidence="4" type="primary">ttr</name>
    <name evidence="4" type="ORF">KTT_35510</name>
</gene>
<keyword evidence="1 4" id="KW-0808">Transferase</keyword>
<dbReference type="EMBL" id="BIFR01000001">
    <property type="protein sequence ID" value="GCE13692.1"/>
    <property type="molecule type" value="Genomic_DNA"/>
</dbReference>
<sequence>MSEITSVVINQVAIEEEEGLLPELIQLLQDTVESGASVGFLPPLSAEEAQQYWHTVFQAVAQKECFLLVAREDGKVVGSVQLGLATRANALHRAEVQKLFVLQSQRRRGTGKRLMEAIEAIARENGRTLLFLDTREGDVSELLYQKIGYQKVGVIPFYAQSASGQLDGTVFYYKLLA</sequence>
<dbReference type="OrthoDB" id="3389160at2"/>
<accession>A0A402A3N9</accession>
<dbReference type="PROSITE" id="PS51186">
    <property type="entry name" value="GNAT"/>
    <property type="match status" value="1"/>
</dbReference>
<proteinExistence type="predicted"/>
<dbReference type="InterPro" id="IPR000182">
    <property type="entry name" value="GNAT_dom"/>
</dbReference>
<keyword evidence="5" id="KW-1185">Reference proteome</keyword>
<dbReference type="GO" id="GO:0016747">
    <property type="term" value="F:acyltransferase activity, transferring groups other than amino-acyl groups"/>
    <property type="evidence" value="ECO:0007669"/>
    <property type="project" value="InterPro"/>
</dbReference>
<evidence type="ECO:0000256" key="2">
    <source>
        <dbReference type="ARBA" id="ARBA00023315"/>
    </source>
</evidence>
<dbReference type="RefSeq" id="WP_126581196.1">
    <property type="nucleotide sequence ID" value="NZ_BIFR01000001.1"/>
</dbReference>
<evidence type="ECO:0000313" key="4">
    <source>
        <dbReference type="EMBL" id="GCE13692.1"/>
    </source>
</evidence>
<evidence type="ECO:0000256" key="1">
    <source>
        <dbReference type="ARBA" id="ARBA00022679"/>
    </source>
</evidence>
<dbReference type="InterPro" id="IPR016181">
    <property type="entry name" value="Acyl_CoA_acyltransferase"/>
</dbReference>
<dbReference type="Gene3D" id="3.40.630.30">
    <property type="match status" value="1"/>
</dbReference>
<dbReference type="Pfam" id="PF00583">
    <property type="entry name" value="Acetyltransf_1"/>
    <property type="match status" value="1"/>
</dbReference>
<dbReference type="PANTHER" id="PTHR43877">
    <property type="entry name" value="AMINOALKYLPHOSPHONATE N-ACETYLTRANSFERASE-RELATED-RELATED"/>
    <property type="match status" value="1"/>
</dbReference>
<evidence type="ECO:0000313" key="5">
    <source>
        <dbReference type="Proteomes" id="UP000287352"/>
    </source>
</evidence>
<keyword evidence="2" id="KW-0012">Acyltransferase</keyword>
<dbReference type="CDD" id="cd04301">
    <property type="entry name" value="NAT_SF"/>
    <property type="match status" value="1"/>
</dbReference>
<evidence type="ECO:0000259" key="3">
    <source>
        <dbReference type="PROSITE" id="PS51186"/>
    </source>
</evidence>
<dbReference type="AlphaFoldDB" id="A0A402A3N9"/>
<feature type="domain" description="N-acetyltransferase" evidence="3">
    <location>
        <begin position="12"/>
        <end position="177"/>
    </location>
</feature>
<name>A0A402A3N9_9CHLR</name>
<dbReference type="PANTHER" id="PTHR43877:SF2">
    <property type="entry name" value="AMINOALKYLPHOSPHONATE N-ACETYLTRANSFERASE-RELATED"/>
    <property type="match status" value="1"/>
</dbReference>
<organism evidence="4 5">
    <name type="scientific">Tengunoibacter tsumagoiensis</name>
    <dbReference type="NCBI Taxonomy" id="2014871"/>
    <lineage>
        <taxon>Bacteria</taxon>
        <taxon>Bacillati</taxon>
        <taxon>Chloroflexota</taxon>
        <taxon>Ktedonobacteria</taxon>
        <taxon>Ktedonobacterales</taxon>
        <taxon>Dictyobacteraceae</taxon>
        <taxon>Tengunoibacter</taxon>
    </lineage>
</organism>
<dbReference type="SUPFAM" id="SSF55729">
    <property type="entry name" value="Acyl-CoA N-acyltransferases (Nat)"/>
    <property type="match status" value="1"/>
</dbReference>
<dbReference type="InterPro" id="IPR050832">
    <property type="entry name" value="Bact_Acetyltransf"/>
</dbReference>
<dbReference type="Proteomes" id="UP000287352">
    <property type="component" value="Unassembled WGS sequence"/>
</dbReference>
<comment type="caution">
    <text evidence="4">The sequence shown here is derived from an EMBL/GenBank/DDBJ whole genome shotgun (WGS) entry which is preliminary data.</text>
</comment>